<organism evidence="2 3">
    <name type="scientific">Oceaniferula marina</name>
    <dbReference type="NCBI Taxonomy" id="2748318"/>
    <lineage>
        <taxon>Bacteria</taxon>
        <taxon>Pseudomonadati</taxon>
        <taxon>Verrucomicrobiota</taxon>
        <taxon>Verrucomicrobiia</taxon>
        <taxon>Verrucomicrobiales</taxon>
        <taxon>Verrucomicrobiaceae</taxon>
        <taxon>Oceaniferula</taxon>
    </lineage>
</organism>
<dbReference type="EMBL" id="JACBAZ010000004">
    <property type="protein sequence ID" value="NWK56416.1"/>
    <property type="molecule type" value="Genomic_DNA"/>
</dbReference>
<reference evidence="2 3" key="1">
    <citation type="submission" date="2020-07" db="EMBL/GenBank/DDBJ databases">
        <title>Roseicoccus Jingziensis gen. nov., sp. nov., isolated from coastal seawater.</title>
        <authorList>
            <person name="Feng X."/>
        </authorList>
    </citation>
    <scope>NUCLEOTIDE SEQUENCE [LARGE SCALE GENOMIC DNA]</scope>
    <source>
        <strain evidence="2 3">N1E253</strain>
    </source>
</reference>
<evidence type="ECO:0000313" key="2">
    <source>
        <dbReference type="EMBL" id="NWK56416.1"/>
    </source>
</evidence>
<protein>
    <recommendedName>
        <fullName evidence="4">Porin</fullName>
    </recommendedName>
</protein>
<evidence type="ECO:0008006" key="4">
    <source>
        <dbReference type="Google" id="ProtNLM"/>
    </source>
</evidence>
<dbReference type="InterPro" id="IPR010870">
    <property type="entry name" value="Porin_O/P"/>
</dbReference>
<dbReference type="Pfam" id="PF07396">
    <property type="entry name" value="Porin_O_P"/>
    <property type="match status" value="1"/>
</dbReference>
<dbReference type="AlphaFoldDB" id="A0A851GGC6"/>
<dbReference type="Proteomes" id="UP000557872">
    <property type="component" value="Unassembled WGS sequence"/>
</dbReference>
<evidence type="ECO:0000256" key="1">
    <source>
        <dbReference type="SAM" id="SignalP"/>
    </source>
</evidence>
<keyword evidence="1" id="KW-0732">Signal</keyword>
<feature type="signal peptide" evidence="1">
    <location>
        <begin position="1"/>
        <end position="29"/>
    </location>
</feature>
<gene>
    <name evidence="2" type="ORF">HW115_12400</name>
</gene>
<dbReference type="InterPro" id="IPR023614">
    <property type="entry name" value="Porin_dom_sf"/>
</dbReference>
<dbReference type="RefSeq" id="WP_178933193.1">
    <property type="nucleotide sequence ID" value="NZ_JACBAZ010000004.1"/>
</dbReference>
<feature type="chain" id="PRO_5032324624" description="Porin" evidence="1">
    <location>
        <begin position="30"/>
        <end position="423"/>
    </location>
</feature>
<comment type="caution">
    <text evidence="2">The sequence shown here is derived from an EMBL/GenBank/DDBJ whole genome shotgun (WGS) entry which is preliminary data.</text>
</comment>
<sequence length="423" mass="47714">MNNETNVASIRPLRGVALALAITSASALAGTSAKSTIVESPEPEKGFCDWLSNKPGTLYKNKENPYIQELGIFGRFHYQHAWIDGSSDGKDFWYDNEGDFRRARLGARAKFLNYFHIWANADMVRDTRPAGGDADWDYHNLYEAKFLFDAQKAFDIDNHSRFTLGYGKSEVKTAYESQTSSKKIKTVERSAISNKIFQTTLTGAWLDACAGNWSYYGGVFSTAWDEEIASWNAGELYHARLAYDTSDCLSLEQSELSAAFAYADNDDFDGISLNYEWAGALAFTAEQGRANYMANLIFGENRDDALDDRGGSFWGVVFMPSYWLIDNDLEAVFRYQYQAASEDKGIRINSRYARTAGAVEQEDISLLRGGRGDQHHSAYLGLNYYFCGNHSKVMAGVEYDDLESDGDDIYHGFTYFLAYRMYF</sequence>
<accession>A0A851GGC6</accession>
<evidence type="ECO:0000313" key="3">
    <source>
        <dbReference type="Proteomes" id="UP000557872"/>
    </source>
</evidence>
<keyword evidence="3" id="KW-1185">Reference proteome</keyword>
<dbReference type="Gene3D" id="2.40.160.10">
    <property type="entry name" value="Porin"/>
    <property type="match status" value="1"/>
</dbReference>
<proteinExistence type="predicted"/>
<name>A0A851GGC6_9BACT</name>